<gene>
    <name evidence="14" type="primary">LOC118414782</name>
</gene>
<dbReference type="Gene3D" id="2.10.70.10">
    <property type="entry name" value="Complement Module, domain 1"/>
    <property type="match status" value="8"/>
</dbReference>
<feature type="domain" description="Sushi" evidence="12">
    <location>
        <begin position="275"/>
        <end position="331"/>
    </location>
</feature>
<feature type="domain" description="Sushi" evidence="12">
    <location>
        <begin position="332"/>
        <end position="389"/>
    </location>
</feature>
<feature type="domain" description="Sushi" evidence="12">
    <location>
        <begin position="390"/>
        <end position="446"/>
    </location>
</feature>
<dbReference type="GO" id="GO:0005576">
    <property type="term" value="C:extracellular region"/>
    <property type="evidence" value="ECO:0007669"/>
    <property type="project" value="UniProtKB-SubCell"/>
</dbReference>
<keyword evidence="7" id="KW-0106">Calcium</keyword>
<evidence type="ECO:0000256" key="2">
    <source>
        <dbReference type="ARBA" id="ARBA00022525"/>
    </source>
</evidence>
<feature type="disulfide bond" evidence="11">
    <location>
        <begin position="302"/>
        <end position="329"/>
    </location>
</feature>
<dbReference type="SMART" id="SM00032">
    <property type="entry name" value="CCP"/>
    <property type="match status" value="8"/>
</dbReference>
<comment type="caution">
    <text evidence="11">Lacks conserved residue(s) required for the propagation of feature annotation.</text>
</comment>
<keyword evidence="6" id="KW-0677">Repeat</keyword>
<evidence type="ECO:0000256" key="11">
    <source>
        <dbReference type="PROSITE-ProRule" id="PRU00302"/>
    </source>
</evidence>
<keyword evidence="13" id="KW-1185">Reference proteome</keyword>
<keyword evidence="8" id="KW-0130">Cell adhesion</keyword>
<feature type="domain" description="Sushi" evidence="12">
    <location>
        <begin position="162"/>
        <end position="218"/>
    </location>
</feature>
<feature type="domain" description="Sushi" evidence="12">
    <location>
        <begin position="47"/>
        <end position="103"/>
    </location>
</feature>
<name>A0A9J7MNU1_BRAFL</name>
<feature type="disulfide bond" evidence="11">
    <location>
        <begin position="132"/>
        <end position="159"/>
    </location>
</feature>
<dbReference type="GO" id="GO:0007155">
    <property type="term" value="P:cell adhesion"/>
    <property type="evidence" value="ECO:0007669"/>
    <property type="project" value="UniProtKB-KW"/>
</dbReference>
<keyword evidence="3" id="KW-0245">EGF-like domain</keyword>
<keyword evidence="9 11" id="KW-1015">Disulfide bond</keyword>
<dbReference type="KEGG" id="bfo:118414782"/>
<dbReference type="AlphaFoldDB" id="A0A9J7MNU1"/>
<evidence type="ECO:0000259" key="12">
    <source>
        <dbReference type="PROSITE" id="PS50923"/>
    </source>
</evidence>
<proteinExistence type="predicted"/>
<sequence>MSGNRFVYGKHLQFSCDAGYELVGGSAIITCQADGTWDGAVPICNKIQCPPGQSPSHGHVTGNIQYGDTISYTCDAGYVLTGDATSTCLSTGVWSNQPPQCTELQCASLAAPNHGMVSSSTNLVGDTVTFSCDPGFEIHGSTDRLCQADGTWSGSQPRCRKVRCPELSAPANGDMTGGNRYQNQVHFSCNTGYQLVGSTTLTCQADQTWSGPVPNCSPTQCPSMQVSNGFITGGTVFGTTASCGCDPGYLLIGPATTTCQSIGTWSASAPTCTIKDCQPLVAPNHGSVTGGNTYGDVATYACDPGYEMVGSPTQTCQDNQHWSGSPPYCIRMECAKLDAPLHGSISGTSYVGDTVTFSCDTGYEITSGSSSRTCQSTQTWTGTQPTCTRIKCPTVSAPANGNMVGSIEFGDQLQFSCSPGHQLIGSSTLTCQADQMWDVTVPTCSRK</sequence>
<dbReference type="FunFam" id="2.10.70.10:FF:000064">
    <property type="entry name" value="Fibulin 7"/>
    <property type="match status" value="2"/>
</dbReference>
<dbReference type="PROSITE" id="PS50923">
    <property type="entry name" value="SUSHI"/>
    <property type="match status" value="8"/>
</dbReference>
<reference evidence="13" key="1">
    <citation type="journal article" date="2020" name="Nat. Ecol. Evol.">
        <title>Deeply conserved synteny resolves early events in vertebrate evolution.</title>
        <authorList>
            <person name="Simakov O."/>
            <person name="Marletaz F."/>
            <person name="Yue J.X."/>
            <person name="O'Connell B."/>
            <person name="Jenkins J."/>
            <person name="Brandt A."/>
            <person name="Calef R."/>
            <person name="Tung C.H."/>
            <person name="Huang T.K."/>
            <person name="Schmutz J."/>
            <person name="Satoh N."/>
            <person name="Yu J.K."/>
            <person name="Putnam N.H."/>
            <person name="Green R.E."/>
            <person name="Rokhsar D.S."/>
        </authorList>
    </citation>
    <scope>NUCLEOTIDE SEQUENCE [LARGE SCALE GENOMIC DNA]</scope>
    <source>
        <strain evidence="13">S238N-H82</strain>
    </source>
</reference>
<evidence type="ECO:0000256" key="3">
    <source>
        <dbReference type="ARBA" id="ARBA00022536"/>
    </source>
</evidence>
<feature type="disulfide bond" evidence="11">
    <location>
        <begin position="417"/>
        <end position="444"/>
    </location>
</feature>
<protein>
    <submittedName>
        <fullName evidence="14">P-selectin-like</fullName>
    </submittedName>
</protein>
<evidence type="ECO:0000256" key="9">
    <source>
        <dbReference type="ARBA" id="ARBA00023157"/>
    </source>
</evidence>
<keyword evidence="4 11" id="KW-0768">Sushi</keyword>
<evidence type="ECO:0000313" key="14">
    <source>
        <dbReference type="RefSeq" id="XP_035674957.1"/>
    </source>
</evidence>
<evidence type="ECO:0000256" key="7">
    <source>
        <dbReference type="ARBA" id="ARBA00022837"/>
    </source>
</evidence>
<dbReference type="OMA" id="WKPQIPS"/>
<feature type="disulfide bond" evidence="11">
    <location>
        <begin position="74"/>
        <end position="101"/>
    </location>
</feature>
<organism evidence="13 14">
    <name type="scientific">Branchiostoma floridae</name>
    <name type="common">Florida lancelet</name>
    <name type="synonym">Amphioxus</name>
    <dbReference type="NCBI Taxonomy" id="7739"/>
    <lineage>
        <taxon>Eukaryota</taxon>
        <taxon>Metazoa</taxon>
        <taxon>Chordata</taxon>
        <taxon>Cephalochordata</taxon>
        <taxon>Leptocardii</taxon>
        <taxon>Amphioxiformes</taxon>
        <taxon>Branchiostomatidae</taxon>
        <taxon>Branchiostoma</taxon>
    </lineage>
</organism>
<evidence type="ECO:0000256" key="4">
    <source>
        <dbReference type="ARBA" id="ARBA00022659"/>
    </source>
</evidence>
<evidence type="ECO:0000313" key="13">
    <source>
        <dbReference type="Proteomes" id="UP000001554"/>
    </source>
</evidence>
<comment type="subcellular location">
    <subcellularLocation>
        <location evidence="1">Secreted</location>
    </subcellularLocation>
</comment>
<accession>A0A9J7MNU1</accession>
<dbReference type="InterPro" id="IPR000436">
    <property type="entry name" value="Sushi_SCR_CCP_dom"/>
</dbReference>
<dbReference type="RefSeq" id="XP_035674957.1">
    <property type="nucleotide sequence ID" value="XM_035819064.1"/>
</dbReference>
<keyword evidence="2" id="KW-0964">Secreted</keyword>
<dbReference type="SUPFAM" id="SSF57535">
    <property type="entry name" value="Complement control module/SCR domain"/>
    <property type="match status" value="8"/>
</dbReference>
<dbReference type="PANTHER" id="PTHR45656">
    <property type="entry name" value="PROTEIN CBR-CLEC-78"/>
    <property type="match status" value="1"/>
</dbReference>
<feature type="domain" description="Sushi" evidence="12">
    <location>
        <begin position="1"/>
        <end position="46"/>
    </location>
</feature>
<feature type="disulfide bond" evidence="11">
    <location>
        <begin position="245"/>
        <end position="272"/>
    </location>
</feature>
<evidence type="ECO:0000256" key="1">
    <source>
        <dbReference type="ARBA" id="ARBA00004613"/>
    </source>
</evidence>
<dbReference type="InterPro" id="IPR051277">
    <property type="entry name" value="SEZ6_CSMD_C4BPB_Regulators"/>
</dbReference>
<evidence type="ECO:0000256" key="6">
    <source>
        <dbReference type="ARBA" id="ARBA00022737"/>
    </source>
</evidence>
<keyword evidence="10" id="KW-0325">Glycoprotein</keyword>
<dbReference type="CDD" id="cd00033">
    <property type="entry name" value="CCP"/>
    <property type="match status" value="8"/>
</dbReference>
<evidence type="ECO:0000256" key="8">
    <source>
        <dbReference type="ARBA" id="ARBA00022889"/>
    </source>
</evidence>
<dbReference type="PANTHER" id="PTHR45656:SF4">
    <property type="entry name" value="PROTEIN CBR-CLEC-78"/>
    <property type="match status" value="1"/>
</dbReference>
<feature type="domain" description="Sushi" evidence="12">
    <location>
        <begin position="219"/>
        <end position="274"/>
    </location>
</feature>
<dbReference type="OrthoDB" id="406096at2759"/>
<dbReference type="GeneID" id="118414782"/>
<evidence type="ECO:0000256" key="10">
    <source>
        <dbReference type="ARBA" id="ARBA00023180"/>
    </source>
</evidence>
<dbReference type="Proteomes" id="UP000001554">
    <property type="component" value="Chromosome 1"/>
</dbReference>
<feature type="disulfide bond" evidence="11">
    <location>
        <begin position="189"/>
        <end position="216"/>
    </location>
</feature>
<reference evidence="14" key="2">
    <citation type="submission" date="2025-08" db="UniProtKB">
        <authorList>
            <consortium name="RefSeq"/>
        </authorList>
    </citation>
    <scope>IDENTIFICATION</scope>
    <source>
        <strain evidence="14">S238N-H82</strain>
        <tissue evidence="14">Testes</tissue>
    </source>
</reference>
<keyword evidence="5" id="KW-0732">Signal</keyword>
<dbReference type="InterPro" id="IPR035976">
    <property type="entry name" value="Sushi/SCR/CCP_sf"/>
</dbReference>
<evidence type="ECO:0000256" key="5">
    <source>
        <dbReference type="ARBA" id="ARBA00022729"/>
    </source>
</evidence>
<feature type="domain" description="Sushi" evidence="12">
    <location>
        <begin position="104"/>
        <end position="161"/>
    </location>
</feature>
<dbReference type="Pfam" id="PF00084">
    <property type="entry name" value="Sushi"/>
    <property type="match status" value="8"/>
</dbReference>